<dbReference type="InterPro" id="IPR012340">
    <property type="entry name" value="NA-bd_OB-fold"/>
</dbReference>
<reference evidence="9 10" key="1">
    <citation type="journal article" date="2023" name="Cell">
        <title>Genetic manipulation of Patescibacteria provides mechanistic insights into microbial dark matter and the epibiotic lifestyle.</title>
        <authorList>
            <person name="Wang Y."/>
            <person name="Gallagher L.A."/>
            <person name="Andrade P.A."/>
            <person name="Liu A."/>
            <person name="Humphreys I.R."/>
            <person name="Turkarslan S."/>
            <person name="Cutler K.J."/>
            <person name="Arrieta-Ortiz M.L."/>
            <person name="Li Y."/>
            <person name="Radey M.C."/>
            <person name="McLean J.S."/>
            <person name="Cong Q."/>
            <person name="Baker D."/>
            <person name="Baliga N.S."/>
            <person name="Peterson S.B."/>
            <person name="Mougous J.D."/>
        </authorList>
    </citation>
    <scope>NUCLEOTIDE SEQUENCE [LARGE SCALE GENOMIC DNA]</scope>
    <source>
        <strain evidence="9 10">ML1</strain>
    </source>
</reference>
<dbReference type="EMBL" id="CP124550">
    <property type="protein sequence ID" value="WIO45878.1"/>
    <property type="molecule type" value="Genomic_DNA"/>
</dbReference>
<dbReference type="InterPro" id="IPR042242">
    <property type="entry name" value="RecO_C"/>
</dbReference>
<keyword evidence="10" id="KW-1185">Reference proteome</keyword>
<dbReference type="PANTHER" id="PTHR33991:SF1">
    <property type="entry name" value="DNA REPAIR PROTEIN RECO"/>
    <property type="match status" value="1"/>
</dbReference>
<evidence type="ECO:0000313" key="10">
    <source>
        <dbReference type="Proteomes" id="UP001177295"/>
    </source>
</evidence>
<dbReference type="Pfam" id="PF11967">
    <property type="entry name" value="RecO_N"/>
    <property type="match status" value="1"/>
</dbReference>
<evidence type="ECO:0000259" key="8">
    <source>
        <dbReference type="Pfam" id="PF11967"/>
    </source>
</evidence>
<protein>
    <recommendedName>
        <fullName evidence="2 7">DNA repair protein RecO</fullName>
    </recommendedName>
    <alternativeName>
        <fullName evidence="6 7">Recombination protein O</fullName>
    </alternativeName>
</protein>
<comment type="similarity">
    <text evidence="1 7">Belongs to the RecO family.</text>
</comment>
<dbReference type="SUPFAM" id="SSF50249">
    <property type="entry name" value="Nucleic acid-binding proteins"/>
    <property type="match status" value="1"/>
</dbReference>
<comment type="function">
    <text evidence="7">Involved in DNA repair and RecF pathway recombination.</text>
</comment>
<evidence type="ECO:0000256" key="5">
    <source>
        <dbReference type="ARBA" id="ARBA00023204"/>
    </source>
</evidence>
<dbReference type="Proteomes" id="UP001177295">
    <property type="component" value="Chromosome"/>
</dbReference>
<evidence type="ECO:0000256" key="4">
    <source>
        <dbReference type="ARBA" id="ARBA00023172"/>
    </source>
</evidence>
<dbReference type="InterPro" id="IPR022572">
    <property type="entry name" value="DNA_rep/recomb_RecO_N"/>
</dbReference>
<gene>
    <name evidence="7 9" type="primary">recO</name>
    <name evidence="9" type="ORF">SEML1_0248</name>
</gene>
<proteinExistence type="inferred from homology"/>
<evidence type="ECO:0000256" key="1">
    <source>
        <dbReference type="ARBA" id="ARBA00007452"/>
    </source>
</evidence>
<evidence type="ECO:0000256" key="3">
    <source>
        <dbReference type="ARBA" id="ARBA00022763"/>
    </source>
</evidence>
<keyword evidence="3 7" id="KW-0227">DNA damage</keyword>
<dbReference type="RefSeq" id="WP_376754247.1">
    <property type="nucleotide sequence ID" value="NZ_CP124550.1"/>
</dbReference>
<feature type="domain" description="DNA replication/recombination mediator RecO N-terminal" evidence="8">
    <location>
        <begin position="1"/>
        <end position="78"/>
    </location>
</feature>
<evidence type="ECO:0000256" key="2">
    <source>
        <dbReference type="ARBA" id="ARBA00021310"/>
    </source>
</evidence>
<evidence type="ECO:0000256" key="7">
    <source>
        <dbReference type="HAMAP-Rule" id="MF_00201"/>
    </source>
</evidence>
<dbReference type="NCBIfam" id="TIGR00613">
    <property type="entry name" value="reco"/>
    <property type="match status" value="1"/>
</dbReference>
<evidence type="ECO:0000313" key="9">
    <source>
        <dbReference type="EMBL" id="WIO45878.1"/>
    </source>
</evidence>
<dbReference type="Gene3D" id="1.20.1440.120">
    <property type="entry name" value="Recombination protein O, C-terminal domain"/>
    <property type="match status" value="1"/>
</dbReference>
<keyword evidence="5 7" id="KW-0234">DNA repair</keyword>
<name>A0ABY8WTY3_9BACT</name>
<dbReference type="HAMAP" id="MF_00201">
    <property type="entry name" value="RecO"/>
    <property type="match status" value="1"/>
</dbReference>
<organism evidence="9 10">
    <name type="scientific">Candidatus Southlakia epibionticum</name>
    <dbReference type="NCBI Taxonomy" id="3043284"/>
    <lineage>
        <taxon>Bacteria</taxon>
        <taxon>Candidatus Saccharimonadota</taxon>
        <taxon>Candidatus Saccharimonadia</taxon>
        <taxon>Candidatus Saccharimonadales</taxon>
        <taxon>Candidatus Saccharimonadaceae</taxon>
        <taxon>Candidatus Southlakia</taxon>
    </lineage>
</organism>
<sequence length="224" mass="25080">MSAERTQAIVLRRTNFGEADRILTLLTPLGQRSAIARGVRREKSKLAGGIELFGVSDVVLQQGKGDLATLTSARLIHFYRNVLADYDRLQFGYEVIKSVERASRDIDEPEWFDVVQSVFAGLDALSVQLQLTQIWFYIHYASLTGYDLSFSRDITGVPLNPERTYMYDISERGLRPSVQGDISADHIKFLRLVANKPLAAVAQIGGVERILPDCWLLARQHAGV</sequence>
<keyword evidence="4 7" id="KW-0233">DNA recombination</keyword>
<evidence type="ECO:0000256" key="6">
    <source>
        <dbReference type="ARBA" id="ARBA00033409"/>
    </source>
</evidence>
<dbReference type="InterPro" id="IPR003717">
    <property type="entry name" value="RecO"/>
</dbReference>
<dbReference type="PANTHER" id="PTHR33991">
    <property type="entry name" value="DNA REPAIR PROTEIN RECO"/>
    <property type="match status" value="1"/>
</dbReference>
<dbReference type="Gene3D" id="2.40.50.140">
    <property type="entry name" value="Nucleic acid-binding proteins"/>
    <property type="match status" value="1"/>
</dbReference>
<accession>A0ABY8WTY3</accession>